<name>A0A7W7YK71_9BACT</name>
<sequence length="73" mass="8594">MNLKMTRSMFSREARFFTVESMPLVWDDSQLWLMGREGKILSPDQELPWTSAPGTAELTWEPWVAAVAEYWQR</sequence>
<proteinExistence type="predicted"/>
<protein>
    <submittedName>
        <fullName evidence="1">Uncharacterized protein</fullName>
    </submittedName>
</protein>
<dbReference type="AlphaFoldDB" id="A0A7W7YK71"/>
<gene>
    <name evidence="1" type="ORF">HNQ64_001659</name>
</gene>
<accession>A0A7W7YK71</accession>
<evidence type="ECO:0000313" key="2">
    <source>
        <dbReference type="Proteomes" id="UP000534294"/>
    </source>
</evidence>
<reference evidence="1 2" key="1">
    <citation type="submission" date="2020-08" db="EMBL/GenBank/DDBJ databases">
        <title>Genomic Encyclopedia of Type Strains, Phase IV (KMG-IV): sequencing the most valuable type-strain genomes for metagenomic binning, comparative biology and taxonomic classification.</title>
        <authorList>
            <person name="Goeker M."/>
        </authorList>
    </citation>
    <scope>NUCLEOTIDE SEQUENCE [LARGE SCALE GENOMIC DNA]</scope>
    <source>
        <strain evidence="1 2">DSM 12251</strain>
    </source>
</reference>
<organism evidence="1 2">
    <name type="scientific">Prosthecobacter dejongeii</name>
    <dbReference type="NCBI Taxonomy" id="48465"/>
    <lineage>
        <taxon>Bacteria</taxon>
        <taxon>Pseudomonadati</taxon>
        <taxon>Verrucomicrobiota</taxon>
        <taxon>Verrucomicrobiia</taxon>
        <taxon>Verrucomicrobiales</taxon>
        <taxon>Verrucomicrobiaceae</taxon>
        <taxon>Prosthecobacter</taxon>
    </lineage>
</organism>
<keyword evidence="2" id="KW-1185">Reference proteome</keyword>
<evidence type="ECO:0000313" key="1">
    <source>
        <dbReference type="EMBL" id="MBB5037410.1"/>
    </source>
</evidence>
<comment type="caution">
    <text evidence="1">The sequence shown here is derived from an EMBL/GenBank/DDBJ whole genome shotgun (WGS) entry which is preliminary data.</text>
</comment>
<dbReference type="EMBL" id="JACHIF010000003">
    <property type="protein sequence ID" value="MBB5037410.1"/>
    <property type="molecule type" value="Genomic_DNA"/>
</dbReference>
<dbReference type="Proteomes" id="UP000534294">
    <property type="component" value="Unassembled WGS sequence"/>
</dbReference>